<dbReference type="Gene3D" id="2.60.40.10">
    <property type="entry name" value="Immunoglobulins"/>
    <property type="match status" value="5"/>
</dbReference>
<evidence type="ECO:0000313" key="13">
    <source>
        <dbReference type="EnsemblMetazoa" id="SMAR013729-PA"/>
    </source>
</evidence>
<dbReference type="FunFam" id="2.60.40.10:FF:000258">
    <property type="entry name" value="Dyslexia-associated protein KIAA0319 homolog"/>
    <property type="match status" value="1"/>
</dbReference>
<dbReference type="InterPro" id="IPR013783">
    <property type="entry name" value="Ig-like_fold"/>
</dbReference>
<evidence type="ECO:0000256" key="1">
    <source>
        <dbReference type="ARBA" id="ARBA00004236"/>
    </source>
</evidence>
<dbReference type="EMBL" id="JH432085">
    <property type="status" value="NOT_ANNOTATED_CDS"/>
    <property type="molecule type" value="Genomic_DNA"/>
</dbReference>
<keyword evidence="3 10" id="KW-0812">Transmembrane</keyword>
<feature type="signal peptide" evidence="11">
    <location>
        <begin position="1"/>
        <end position="17"/>
    </location>
</feature>
<sequence length="989" mass="109912">MVFIWLIVVALSVVADCVKDGGNFCPGAKTTLENASVYRQVTPHGNTSAGRFVKIPDATRLEECAMECCEKSFCHIVFMFKTTCFLINCASDESCEPVHRDGKKFTNAYMIPLRSVTKSSGYEENIFAGIDDLDMKSLLRGGERGVLDGFAEDDYDDDELPLVVRKSSVRAIKACEYGILEDCARNEECIPKNERSRQGLCGCVENYARDPTNGKCKMINGTKSSPSISTTVRALETSTEQTTSKPTLKKLVVSAGENKTIQLPENEVTLSAYAVGGSDRPPGSYHYEWTLVSHPDGDDAGTMGDKNSETLKLTSAKGVYTFKVSVSREDEYGEATVNVTVLPPERINKPPVAVVNPSNQTVKLPNTDTVLDGSASSDDDKIVSYHWEQVTAPINYQPDLTDTATLQLKNLTPGLYRFMLTVTDSNGVTNSTFANVTVIKEMDYPPVANAGHDVIIYLPQNEVVLSGNLSTDDKGIKSWEWTKGPDTNKAVDMQNTHTPFLRLSSLEVGMYTLILKVTDTADQTSETVVRVFVKPENNETPTADAGPNVEISLPNDTVVLDGSKSHDDVVIKEWHWQQIRCGPSVAKLDSPDSPQTNASGLTKGTYVFQLTVVDGKKVKDSKTVAVTVKQTENQPPKANAGGDRIVQLPVSVVTLNGSASTDDLKITSYEWTRDPQSLAAGLILENSDKRALLKLANLIPGRYIFQLKVMDDRGAADTDTAWLIVKQGPFLIGNLHETEDVEMQINADIFWFSELQKVTLARKLALLLHDEGEIIVRIKSITAARHSGRVILVFYAEKLLENDSSVLLRGPDLVRTLKKKLQNDNMLLDFDILTLDTVICQNNCSGHGSCDQATKRCLCEAFWMENFFRYRFYEKESNCDWSVLYVIIVLFALLISIFTLIWSLICLCRRMRFRRPRKRHRYTLLEDENDKEHFPLETKGKNQSSSLMMSDSEQEYDTVYEPTFLNGKAKANGHLGQNGLVRPPKRVKT</sequence>
<accession>T1JIP8</accession>
<dbReference type="FunFam" id="2.60.40.10:FF:000061">
    <property type="entry name" value="Dyslexia-associated protein KIAA0319 homolog"/>
    <property type="match status" value="3"/>
</dbReference>
<dbReference type="Pfam" id="PF23597">
    <property type="entry name" value="KIAA0319_N"/>
    <property type="match status" value="1"/>
</dbReference>
<dbReference type="AlphaFoldDB" id="T1JIP8"/>
<proteinExistence type="predicted"/>
<evidence type="ECO:0000256" key="2">
    <source>
        <dbReference type="ARBA" id="ARBA00022475"/>
    </source>
</evidence>
<feature type="chain" id="PRO_5004590529" description="MANSC domain-containing protein" evidence="11">
    <location>
        <begin position="18"/>
        <end position="989"/>
    </location>
</feature>
<comment type="subcellular location">
    <subcellularLocation>
        <location evidence="1">Cell membrane</location>
    </subcellularLocation>
</comment>
<dbReference type="Pfam" id="PF23620">
    <property type="entry name" value="KIAA0319"/>
    <property type="match status" value="1"/>
</dbReference>
<evidence type="ECO:0000313" key="14">
    <source>
        <dbReference type="Proteomes" id="UP000014500"/>
    </source>
</evidence>
<reference evidence="14" key="1">
    <citation type="submission" date="2011-05" db="EMBL/GenBank/DDBJ databases">
        <authorList>
            <person name="Richards S.R."/>
            <person name="Qu J."/>
            <person name="Jiang H."/>
            <person name="Jhangiani S.N."/>
            <person name="Agravi P."/>
            <person name="Goodspeed R."/>
            <person name="Gross S."/>
            <person name="Mandapat C."/>
            <person name="Jackson L."/>
            <person name="Mathew T."/>
            <person name="Pu L."/>
            <person name="Thornton R."/>
            <person name="Saada N."/>
            <person name="Wilczek-Boney K.B."/>
            <person name="Lee S."/>
            <person name="Kovar C."/>
            <person name="Wu Y."/>
            <person name="Scherer S.E."/>
            <person name="Worley K.C."/>
            <person name="Muzny D.M."/>
            <person name="Gibbs R."/>
        </authorList>
    </citation>
    <scope>NUCLEOTIDE SEQUENCE</scope>
    <source>
        <strain evidence="14">Brora</strain>
    </source>
</reference>
<organism evidence="13 14">
    <name type="scientific">Strigamia maritima</name>
    <name type="common">European centipede</name>
    <name type="synonym">Geophilus maritimus</name>
    <dbReference type="NCBI Taxonomy" id="126957"/>
    <lineage>
        <taxon>Eukaryota</taxon>
        <taxon>Metazoa</taxon>
        <taxon>Ecdysozoa</taxon>
        <taxon>Arthropoda</taxon>
        <taxon>Myriapoda</taxon>
        <taxon>Chilopoda</taxon>
        <taxon>Pleurostigmophora</taxon>
        <taxon>Geophilomorpha</taxon>
        <taxon>Linotaeniidae</taxon>
        <taxon>Strigamia</taxon>
    </lineage>
</organism>
<dbReference type="OMA" id="KSYLWKQ"/>
<dbReference type="Proteomes" id="UP000014500">
    <property type="component" value="Unassembled WGS sequence"/>
</dbReference>
<dbReference type="Pfam" id="PF22352">
    <property type="entry name" value="K319L-like_PKD"/>
    <property type="match status" value="5"/>
</dbReference>
<evidence type="ECO:0000256" key="10">
    <source>
        <dbReference type="SAM" id="Phobius"/>
    </source>
</evidence>
<dbReference type="GO" id="GO:0031410">
    <property type="term" value="C:cytoplasmic vesicle"/>
    <property type="evidence" value="ECO:0007669"/>
    <property type="project" value="TreeGrafter"/>
</dbReference>
<evidence type="ECO:0000256" key="4">
    <source>
        <dbReference type="ARBA" id="ARBA00022729"/>
    </source>
</evidence>
<dbReference type="STRING" id="126957.T1JIP8"/>
<evidence type="ECO:0000259" key="12">
    <source>
        <dbReference type="PROSITE" id="PS50986"/>
    </source>
</evidence>
<keyword evidence="5" id="KW-0677">Repeat</keyword>
<dbReference type="PROSITE" id="PS50986">
    <property type="entry name" value="MANSC"/>
    <property type="match status" value="1"/>
</dbReference>
<dbReference type="PANTHER" id="PTHR46182">
    <property type="entry name" value="FI19480P1"/>
    <property type="match status" value="1"/>
</dbReference>
<keyword evidence="14" id="KW-1185">Reference proteome</keyword>
<keyword evidence="4 11" id="KW-0732">Signal</keyword>
<dbReference type="InterPro" id="IPR013980">
    <property type="entry name" value="MANSC_dom"/>
</dbReference>
<dbReference type="SMART" id="SM00765">
    <property type="entry name" value="MANEC"/>
    <property type="match status" value="1"/>
</dbReference>
<name>T1JIP8_STRMM</name>
<dbReference type="PhylomeDB" id="T1JIP8"/>
<dbReference type="eggNOG" id="ENOG502QR8M">
    <property type="taxonomic scope" value="Eukaryota"/>
</dbReference>
<reference evidence="13" key="2">
    <citation type="submission" date="2015-02" db="UniProtKB">
        <authorList>
            <consortium name="EnsemblMetazoa"/>
        </authorList>
    </citation>
    <scope>IDENTIFICATION</scope>
</reference>
<dbReference type="CDD" id="cd00146">
    <property type="entry name" value="PKD"/>
    <property type="match status" value="1"/>
</dbReference>
<dbReference type="FunFam" id="2.60.40.10:FF:000257">
    <property type="entry name" value="Dyslexia-associated protein KIAA0319-like"/>
    <property type="match status" value="1"/>
</dbReference>
<dbReference type="InterPro" id="IPR022409">
    <property type="entry name" value="PKD/Chitinase_dom"/>
</dbReference>
<dbReference type="HOGENOM" id="CLU_009448_1_0_1"/>
<dbReference type="GO" id="GO:0005886">
    <property type="term" value="C:plasma membrane"/>
    <property type="evidence" value="ECO:0007669"/>
    <property type="project" value="UniProtKB-SubCell"/>
</dbReference>
<evidence type="ECO:0000256" key="6">
    <source>
        <dbReference type="ARBA" id="ARBA00022989"/>
    </source>
</evidence>
<feature type="transmembrane region" description="Helical" evidence="10">
    <location>
        <begin position="883"/>
        <end position="908"/>
    </location>
</feature>
<dbReference type="GO" id="GO:0001764">
    <property type="term" value="P:neuron migration"/>
    <property type="evidence" value="ECO:0007669"/>
    <property type="project" value="TreeGrafter"/>
</dbReference>
<feature type="domain" description="MANSC" evidence="12">
    <location>
        <begin position="30"/>
        <end position="106"/>
    </location>
</feature>
<protein>
    <recommendedName>
        <fullName evidence="12">MANSC domain-containing protein</fullName>
    </recommendedName>
</protein>
<dbReference type="InterPro" id="IPR056502">
    <property type="entry name" value="KIAA0319-like_C"/>
</dbReference>
<keyword evidence="2" id="KW-1003">Cell membrane</keyword>
<evidence type="ECO:0000256" key="3">
    <source>
        <dbReference type="ARBA" id="ARBA00022692"/>
    </source>
</evidence>
<evidence type="ECO:0000256" key="8">
    <source>
        <dbReference type="ARBA" id="ARBA00023180"/>
    </source>
</evidence>
<keyword evidence="6 10" id="KW-1133">Transmembrane helix</keyword>
<dbReference type="SMART" id="SM00089">
    <property type="entry name" value="PKD"/>
    <property type="match status" value="5"/>
</dbReference>
<dbReference type="EnsemblMetazoa" id="SMAR013729-RA">
    <property type="protein sequence ID" value="SMAR013729-PA"/>
    <property type="gene ID" value="SMAR013729"/>
</dbReference>
<feature type="region of interest" description="Disordered" evidence="9">
    <location>
        <begin position="970"/>
        <end position="989"/>
    </location>
</feature>
<evidence type="ECO:0000256" key="11">
    <source>
        <dbReference type="SAM" id="SignalP"/>
    </source>
</evidence>
<evidence type="ECO:0000256" key="9">
    <source>
        <dbReference type="SAM" id="MobiDB-lite"/>
    </source>
</evidence>
<dbReference type="PANTHER" id="PTHR46182:SF2">
    <property type="entry name" value="FI19480P1"/>
    <property type="match status" value="1"/>
</dbReference>
<dbReference type="InterPro" id="IPR029865">
    <property type="entry name" value="KIAA0319-like"/>
</dbReference>
<keyword evidence="8" id="KW-0325">Glycoprotein</keyword>
<dbReference type="SUPFAM" id="SSF49299">
    <property type="entry name" value="PKD domain"/>
    <property type="match status" value="4"/>
</dbReference>
<dbReference type="InterPro" id="IPR011106">
    <property type="entry name" value="MANSC_N"/>
</dbReference>
<dbReference type="InterPro" id="IPR035986">
    <property type="entry name" value="PKD_dom_sf"/>
</dbReference>
<evidence type="ECO:0000256" key="7">
    <source>
        <dbReference type="ARBA" id="ARBA00023136"/>
    </source>
</evidence>
<keyword evidence="7 10" id="KW-0472">Membrane</keyword>
<evidence type="ECO:0000256" key="5">
    <source>
        <dbReference type="ARBA" id="ARBA00022737"/>
    </source>
</evidence>